<keyword evidence="2 7" id="KW-0813">Transport</keyword>
<protein>
    <submittedName>
        <fullName evidence="10">ABC transporter permease</fullName>
    </submittedName>
</protein>
<feature type="transmembrane region" description="Helical" evidence="7">
    <location>
        <begin position="91"/>
        <end position="111"/>
    </location>
</feature>
<dbReference type="InterPro" id="IPR000515">
    <property type="entry name" value="MetI-like"/>
</dbReference>
<dbReference type="Pfam" id="PF12911">
    <property type="entry name" value="OppC_N"/>
    <property type="match status" value="1"/>
</dbReference>
<dbReference type="PROSITE" id="PS50928">
    <property type="entry name" value="ABC_TM1"/>
    <property type="match status" value="1"/>
</dbReference>
<organism evidence="10 11">
    <name type="scientific">Fusibacter ferrireducens</name>
    <dbReference type="NCBI Taxonomy" id="2785058"/>
    <lineage>
        <taxon>Bacteria</taxon>
        <taxon>Bacillati</taxon>
        <taxon>Bacillota</taxon>
        <taxon>Clostridia</taxon>
        <taxon>Eubacteriales</taxon>
        <taxon>Eubacteriales Family XII. Incertae Sedis</taxon>
        <taxon>Fusibacter</taxon>
    </lineage>
</organism>
<evidence type="ECO:0000256" key="8">
    <source>
        <dbReference type="SAM" id="MobiDB-lite"/>
    </source>
</evidence>
<feature type="domain" description="ABC transmembrane type-1" evidence="9">
    <location>
        <begin position="118"/>
        <end position="307"/>
    </location>
</feature>
<keyword evidence="11" id="KW-1185">Reference proteome</keyword>
<feature type="compositionally biased region" description="Polar residues" evidence="8">
    <location>
        <begin position="13"/>
        <end position="30"/>
    </location>
</feature>
<gene>
    <name evidence="10" type="ORF">ISU02_09040</name>
</gene>
<dbReference type="InterPro" id="IPR025966">
    <property type="entry name" value="OppC_N"/>
</dbReference>
<feature type="region of interest" description="Disordered" evidence="8">
    <location>
        <begin position="1"/>
        <end position="34"/>
    </location>
</feature>
<evidence type="ECO:0000256" key="3">
    <source>
        <dbReference type="ARBA" id="ARBA00022475"/>
    </source>
</evidence>
<feature type="transmembrane region" description="Helical" evidence="7">
    <location>
        <begin position="123"/>
        <end position="147"/>
    </location>
</feature>
<name>A0ABR9ZS28_9FIRM</name>
<dbReference type="InterPro" id="IPR050366">
    <property type="entry name" value="BP-dependent_transpt_permease"/>
</dbReference>
<dbReference type="PANTHER" id="PTHR43386">
    <property type="entry name" value="OLIGOPEPTIDE TRANSPORT SYSTEM PERMEASE PROTEIN APPC"/>
    <property type="match status" value="1"/>
</dbReference>
<comment type="caution">
    <text evidence="10">The sequence shown here is derived from an EMBL/GenBank/DDBJ whole genome shotgun (WGS) entry which is preliminary data.</text>
</comment>
<dbReference type="EMBL" id="JADKNH010000005">
    <property type="protein sequence ID" value="MBF4693264.1"/>
    <property type="molecule type" value="Genomic_DNA"/>
</dbReference>
<comment type="subcellular location">
    <subcellularLocation>
        <location evidence="1 7">Cell membrane</location>
        <topology evidence="1 7">Multi-pass membrane protein</topology>
    </subcellularLocation>
</comment>
<dbReference type="Proteomes" id="UP000614200">
    <property type="component" value="Unassembled WGS sequence"/>
</dbReference>
<keyword evidence="6 7" id="KW-0472">Membrane</keyword>
<evidence type="ECO:0000256" key="2">
    <source>
        <dbReference type="ARBA" id="ARBA00022448"/>
    </source>
</evidence>
<keyword evidence="5 7" id="KW-1133">Transmembrane helix</keyword>
<dbReference type="Gene3D" id="1.10.3720.10">
    <property type="entry name" value="MetI-like"/>
    <property type="match status" value="1"/>
</dbReference>
<evidence type="ECO:0000256" key="5">
    <source>
        <dbReference type="ARBA" id="ARBA00022989"/>
    </source>
</evidence>
<dbReference type="CDD" id="cd06261">
    <property type="entry name" value="TM_PBP2"/>
    <property type="match status" value="1"/>
</dbReference>
<evidence type="ECO:0000256" key="1">
    <source>
        <dbReference type="ARBA" id="ARBA00004651"/>
    </source>
</evidence>
<sequence length="320" mass="35087">MSIEATEAKNESDLATSESSKSSKIPNNGKSPRDAEDLVTEEHFWQSLFKGIYRDKKALVGLVMVFLFILIALLAPWIVPHDPYAVDMEKVLIAPNSTYVIGTDFLGRDILSRIIYGARISLVIGLVPTLISLAIGTFLGMVSGYFGGKIDYLIMRLADVCMAFPSLLLAMVVMYTLGASLFNIFIALSIVNWGSTSRIVRAQTLSIKEKEFVEAARSIGVGKFKILWRHIFPNCIPSLIVLFTLSVPEAIMSEASLSFLGVGAQPPTPSWGLMISRGKEFLFSSPWVAITPGVAIFLVVIAFNFIGDGLRDALDPYTKH</sequence>
<dbReference type="InterPro" id="IPR035906">
    <property type="entry name" value="MetI-like_sf"/>
</dbReference>
<dbReference type="SUPFAM" id="SSF161098">
    <property type="entry name" value="MetI-like"/>
    <property type="match status" value="1"/>
</dbReference>
<comment type="similarity">
    <text evidence="7">Belongs to the binding-protein-dependent transport system permease family.</text>
</comment>
<feature type="compositionally biased region" description="Basic and acidic residues" evidence="8">
    <location>
        <begin position="1"/>
        <end position="12"/>
    </location>
</feature>
<evidence type="ECO:0000259" key="9">
    <source>
        <dbReference type="PROSITE" id="PS50928"/>
    </source>
</evidence>
<dbReference type="PANTHER" id="PTHR43386:SF1">
    <property type="entry name" value="D,D-DIPEPTIDE TRANSPORT SYSTEM PERMEASE PROTEIN DDPC-RELATED"/>
    <property type="match status" value="1"/>
</dbReference>
<evidence type="ECO:0000313" key="11">
    <source>
        <dbReference type="Proteomes" id="UP000614200"/>
    </source>
</evidence>
<feature type="transmembrane region" description="Helical" evidence="7">
    <location>
        <begin position="167"/>
        <end position="191"/>
    </location>
</feature>
<evidence type="ECO:0000256" key="4">
    <source>
        <dbReference type="ARBA" id="ARBA00022692"/>
    </source>
</evidence>
<accession>A0ABR9ZS28</accession>
<evidence type="ECO:0000313" key="10">
    <source>
        <dbReference type="EMBL" id="MBF4693264.1"/>
    </source>
</evidence>
<reference evidence="10 11" key="1">
    <citation type="submission" date="2020-11" db="EMBL/GenBank/DDBJ databases">
        <title>Fusibacter basophilias sp. nov.</title>
        <authorList>
            <person name="Qiu D."/>
        </authorList>
    </citation>
    <scope>NUCLEOTIDE SEQUENCE [LARGE SCALE GENOMIC DNA]</scope>
    <source>
        <strain evidence="10 11">Q10-2</strain>
    </source>
</reference>
<feature type="transmembrane region" description="Helical" evidence="7">
    <location>
        <begin position="58"/>
        <end position="79"/>
    </location>
</feature>
<proteinExistence type="inferred from homology"/>
<keyword evidence="4 7" id="KW-0812">Transmembrane</keyword>
<evidence type="ECO:0000256" key="7">
    <source>
        <dbReference type="RuleBase" id="RU363032"/>
    </source>
</evidence>
<evidence type="ECO:0000256" key="6">
    <source>
        <dbReference type="ARBA" id="ARBA00023136"/>
    </source>
</evidence>
<keyword evidence="3" id="KW-1003">Cell membrane</keyword>
<dbReference type="Pfam" id="PF00528">
    <property type="entry name" value="BPD_transp_1"/>
    <property type="match status" value="1"/>
</dbReference>
<feature type="transmembrane region" description="Helical" evidence="7">
    <location>
        <begin position="281"/>
        <end position="306"/>
    </location>
</feature>